<evidence type="ECO:0000256" key="1">
    <source>
        <dbReference type="SAM" id="MobiDB-lite"/>
    </source>
</evidence>
<dbReference type="EMBL" id="JALLPB020000059">
    <property type="protein sequence ID" value="KAL3822652.1"/>
    <property type="molecule type" value="Genomic_DNA"/>
</dbReference>
<dbReference type="AlphaFoldDB" id="A0ABD3SE98"/>
<sequence>MGYASMRLGDYVSAMENFLRAHRIDSRQVALRLAMCDLRMMITTRPLQKRRREEASDEQRQVATKKRFSRAGA</sequence>
<dbReference type="Proteomes" id="UP001530377">
    <property type="component" value="Unassembled WGS sequence"/>
</dbReference>
<feature type="compositionally biased region" description="Basic residues" evidence="1">
    <location>
        <begin position="63"/>
        <end position="73"/>
    </location>
</feature>
<gene>
    <name evidence="2" type="ORF">ACHAXA_001805</name>
</gene>
<feature type="region of interest" description="Disordered" evidence="1">
    <location>
        <begin position="47"/>
        <end position="73"/>
    </location>
</feature>
<reference evidence="2 3" key="1">
    <citation type="submission" date="2024-10" db="EMBL/GenBank/DDBJ databases">
        <title>Updated reference genomes for cyclostephanoid diatoms.</title>
        <authorList>
            <person name="Roberts W.R."/>
            <person name="Alverson A.J."/>
        </authorList>
    </citation>
    <scope>NUCLEOTIDE SEQUENCE [LARGE SCALE GENOMIC DNA]</scope>
    <source>
        <strain evidence="2 3">AJA228-03</strain>
    </source>
</reference>
<evidence type="ECO:0000313" key="2">
    <source>
        <dbReference type="EMBL" id="KAL3822652.1"/>
    </source>
</evidence>
<proteinExistence type="predicted"/>
<accession>A0ABD3SE98</accession>
<evidence type="ECO:0000313" key="3">
    <source>
        <dbReference type="Proteomes" id="UP001530377"/>
    </source>
</evidence>
<keyword evidence="3" id="KW-1185">Reference proteome</keyword>
<organism evidence="2 3">
    <name type="scientific">Cyclostephanos tholiformis</name>
    <dbReference type="NCBI Taxonomy" id="382380"/>
    <lineage>
        <taxon>Eukaryota</taxon>
        <taxon>Sar</taxon>
        <taxon>Stramenopiles</taxon>
        <taxon>Ochrophyta</taxon>
        <taxon>Bacillariophyta</taxon>
        <taxon>Coscinodiscophyceae</taxon>
        <taxon>Thalassiosirophycidae</taxon>
        <taxon>Stephanodiscales</taxon>
        <taxon>Stephanodiscaceae</taxon>
        <taxon>Cyclostephanos</taxon>
    </lineage>
</organism>
<comment type="caution">
    <text evidence="2">The sequence shown here is derived from an EMBL/GenBank/DDBJ whole genome shotgun (WGS) entry which is preliminary data.</text>
</comment>
<protein>
    <recommendedName>
        <fullName evidence="4">Tetratricopeptide repeat protein</fullName>
    </recommendedName>
</protein>
<feature type="compositionally biased region" description="Basic and acidic residues" evidence="1">
    <location>
        <begin position="51"/>
        <end position="60"/>
    </location>
</feature>
<evidence type="ECO:0008006" key="4">
    <source>
        <dbReference type="Google" id="ProtNLM"/>
    </source>
</evidence>
<name>A0ABD3SE98_9STRA</name>